<evidence type="ECO:0000256" key="2">
    <source>
        <dbReference type="SAM" id="Phobius"/>
    </source>
</evidence>
<proteinExistence type="predicted"/>
<feature type="transmembrane region" description="Helical" evidence="2">
    <location>
        <begin position="65"/>
        <end position="89"/>
    </location>
</feature>
<organism evidence="3 4">
    <name type="scientific">Thermophilibacter immobilis</name>
    <dbReference type="NCBI Taxonomy" id="2779519"/>
    <lineage>
        <taxon>Bacteria</taxon>
        <taxon>Bacillati</taxon>
        <taxon>Actinomycetota</taxon>
        <taxon>Coriobacteriia</taxon>
        <taxon>Coriobacteriales</taxon>
        <taxon>Atopobiaceae</taxon>
        <taxon>Thermophilibacter</taxon>
    </lineage>
</organism>
<evidence type="ECO:0000313" key="3">
    <source>
        <dbReference type="EMBL" id="QOY60560.1"/>
    </source>
</evidence>
<keyword evidence="2" id="KW-0472">Membrane</keyword>
<protein>
    <submittedName>
        <fullName evidence="3">Septum formation initiator family protein</fullName>
    </submittedName>
</protein>
<dbReference type="Proteomes" id="UP000593735">
    <property type="component" value="Chromosome"/>
</dbReference>
<dbReference type="AlphaFoldDB" id="A0A7S7M879"/>
<keyword evidence="2" id="KW-1133">Transmembrane helix</keyword>
<evidence type="ECO:0000256" key="1">
    <source>
        <dbReference type="SAM" id="MobiDB-lite"/>
    </source>
</evidence>
<dbReference type="EMBL" id="CP063767">
    <property type="protein sequence ID" value="QOY60560.1"/>
    <property type="molecule type" value="Genomic_DNA"/>
</dbReference>
<sequence>MSESSSKITSGVRAGRAAARPSLDSTGRIPVGSTRASKPPRKKVSRAGEKVGALSGLVRRFRVPLIVFAALALVVVALYAPAQGLYVAWRDGQSLGSQISGLDQSNDEYQSDIERLQSREGIEDEARKKGYVSEGETGVVVEGMDEDDSTSQDTTATELPWYLSLGDFVFQYQAQ</sequence>
<name>A0A7S7M879_9ACTN</name>
<keyword evidence="4" id="KW-1185">Reference proteome</keyword>
<reference evidence="3 4" key="1">
    <citation type="submission" date="2020-10" db="EMBL/GenBank/DDBJ databases">
        <title>Olsenella immobilis sp.nov., isolated from the mud in a fermentation cellar used for the production of Chinese strong-flavoured liquor.</title>
        <authorList>
            <person name="Lu L."/>
        </authorList>
    </citation>
    <scope>NUCLEOTIDE SEQUENCE [LARGE SCALE GENOMIC DNA]</scope>
    <source>
        <strain evidence="3 4">LZLJ-2</strain>
    </source>
</reference>
<dbReference type="RefSeq" id="WP_194371134.1">
    <property type="nucleotide sequence ID" value="NZ_CP063767.1"/>
</dbReference>
<dbReference type="InterPro" id="IPR007060">
    <property type="entry name" value="FtsL/DivIC"/>
</dbReference>
<keyword evidence="2" id="KW-0812">Transmembrane</keyword>
<accession>A0A7S7M879</accession>
<dbReference type="Pfam" id="PF04977">
    <property type="entry name" value="DivIC"/>
    <property type="match status" value="1"/>
</dbReference>
<gene>
    <name evidence="3" type="ORF">INP52_09245</name>
</gene>
<evidence type="ECO:0000313" key="4">
    <source>
        <dbReference type="Proteomes" id="UP000593735"/>
    </source>
</evidence>
<dbReference type="KEGG" id="tio:INP52_09245"/>
<feature type="region of interest" description="Disordered" evidence="1">
    <location>
        <begin position="1"/>
        <end position="49"/>
    </location>
</feature>